<feature type="domain" description="Alpha/beta hydrolase fold-3" evidence="3">
    <location>
        <begin position="348"/>
        <end position="399"/>
    </location>
</feature>
<dbReference type="Pfam" id="PF07859">
    <property type="entry name" value="Abhydrolase_3"/>
    <property type="match status" value="2"/>
</dbReference>
<dbReference type="InterPro" id="IPR050300">
    <property type="entry name" value="GDXG_lipolytic_enzyme"/>
</dbReference>
<dbReference type="OrthoDB" id="2336090at2759"/>
<dbReference type="GeneID" id="41968838"/>
<dbReference type="PANTHER" id="PTHR48081:SF19">
    <property type="entry name" value="AB HYDROLASE SUPERFAMILY PROTEIN C4A8.06C"/>
    <property type="match status" value="1"/>
</dbReference>
<protein>
    <recommendedName>
        <fullName evidence="3">Alpha/beta hydrolase fold-3 domain-containing protein</fullName>
    </recommendedName>
</protein>
<dbReference type="Gene3D" id="3.40.50.1820">
    <property type="entry name" value="alpha/beta hydrolase"/>
    <property type="match status" value="1"/>
</dbReference>
<dbReference type="PANTHER" id="PTHR48081">
    <property type="entry name" value="AB HYDROLASE SUPERFAMILY PROTEIN C4A8.06C"/>
    <property type="match status" value="1"/>
</dbReference>
<accession>A0A507AUM1</accession>
<proteinExistence type="predicted"/>
<evidence type="ECO:0000256" key="2">
    <source>
        <dbReference type="SAM" id="MobiDB-lite"/>
    </source>
</evidence>
<feature type="compositionally biased region" description="Basic and acidic residues" evidence="2">
    <location>
        <begin position="493"/>
        <end position="502"/>
    </location>
</feature>
<reference evidence="4 5" key="1">
    <citation type="submission" date="2019-06" db="EMBL/GenBank/DDBJ databases">
        <title>Draft genome sequence of the filamentous fungus Phialemoniopsis curvata isolated from diesel fuel.</title>
        <authorList>
            <person name="Varaljay V.A."/>
            <person name="Lyon W.J."/>
            <person name="Crouch A.L."/>
            <person name="Drake C.E."/>
            <person name="Hollomon J.M."/>
            <person name="Nadeau L.J."/>
            <person name="Nunn H.S."/>
            <person name="Stevenson B.S."/>
            <person name="Bojanowski C.L."/>
            <person name="Crookes-Goodson W.J."/>
        </authorList>
    </citation>
    <scope>NUCLEOTIDE SEQUENCE [LARGE SCALE GENOMIC DNA]</scope>
    <source>
        <strain evidence="4 5">D216</strain>
    </source>
</reference>
<feature type="compositionally biased region" description="Basic and acidic residues" evidence="2">
    <location>
        <begin position="846"/>
        <end position="855"/>
    </location>
</feature>
<evidence type="ECO:0000313" key="5">
    <source>
        <dbReference type="Proteomes" id="UP000319257"/>
    </source>
</evidence>
<feature type="region of interest" description="Disordered" evidence="2">
    <location>
        <begin position="833"/>
        <end position="855"/>
    </location>
</feature>
<dbReference type="AlphaFoldDB" id="A0A507AUM1"/>
<dbReference type="SUPFAM" id="SSF53474">
    <property type="entry name" value="alpha/beta-Hydrolases"/>
    <property type="match status" value="1"/>
</dbReference>
<evidence type="ECO:0000313" key="4">
    <source>
        <dbReference type="EMBL" id="TPX10194.1"/>
    </source>
</evidence>
<dbReference type="InterPro" id="IPR013094">
    <property type="entry name" value="AB_hydrolase_3"/>
</dbReference>
<feature type="region of interest" description="Disordered" evidence="2">
    <location>
        <begin position="644"/>
        <end position="694"/>
    </location>
</feature>
<feature type="region of interest" description="Disordered" evidence="2">
    <location>
        <begin position="483"/>
        <end position="502"/>
    </location>
</feature>
<dbReference type="InterPro" id="IPR029058">
    <property type="entry name" value="AB_hydrolase_fold"/>
</dbReference>
<name>A0A507AUM1_9PEZI</name>
<evidence type="ECO:0000256" key="1">
    <source>
        <dbReference type="ARBA" id="ARBA00022801"/>
    </source>
</evidence>
<sequence length="855" mass="94376">MNTAGVGLAVTPAVVSTLFSHYLDRKPLKQKPTAHLSYDEGLHLIRSFLIHASHHTVEELQAFTSQWVPHPQWVKVEEVKIPEDQVTHAAAVIEEQLGPDGVRQVGGRKWWQWRKPNSPLKAEWIEMRADYNERKKNKDPGKRVMLYVHGGAYFFGSVDEHRYQMQRHARKLKARVFAPRYRLAPQFPFPCGLQDCLAAYLHLLTVQDPSTIILAGDSAGGGMVMSILVTLRDRGIPLPAGAILVSPWVDLTHSFPSVAEESPFDYIPASGFHHKPSRAWPPPTEDDLEELKKIAVKDKKISNKDEKIAADSPDAGEKKDIPELLDEAAAPTPLVLAINGKDVIVKEQIQMYTTNELLAHPLVSPVMQPTLGGLPPLLIMTGGGEMLRDEQIYLAHKCANPSKYLPPEHLLDDKARALLKEYKPTDVQLQVWDDLCHVAPTLSFTRPAKYMYRSIAQFGAWALARAQKTGIDILDDDQISVISTSGSDTEQPEAPKKEDENVKEERMFAQIGKAGDPLPPFKDHMIRQKVTRHGDVFPLAAPAELPGCCLDRELIGVPKQGPVGKWLQTKQHFNSKFSGTKDKMHKRRLKDFAVGYETFGEGEYPPPSALAGRRRIGADLSEKKKTRSMGLSLWSLWGSKHDEETVAREQQADAQPEVKTATAAEGSGSRPFNEIEKQAPPEALSAASRSRSRRRIVKDELQADHEDEVDENTSIADLLARRQDGIVDGEAKPGLLSPNSALDTGVSGKRPFLNGIAMPFSLNKEPETASMLTLDSTMDQSKLPNSRPMSPATMRSADGISTHLASPLAKEVDSTATTPLERPGMETFVTAVEDLPTVNGSTKSGESTKADGAEK</sequence>
<dbReference type="EMBL" id="SKBQ01000005">
    <property type="protein sequence ID" value="TPX10194.1"/>
    <property type="molecule type" value="Genomic_DNA"/>
</dbReference>
<dbReference type="Proteomes" id="UP000319257">
    <property type="component" value="Unassembled WGS sequence"/>
</dbReference>
<organism evidence="4 5">
    <name type="scientific">Thyridium curvatum</name>
    <dbReference type="NCBI Taxonomy" id="1093900"/>
    <lineage>
        <taxon>Eukaryota</taxon>
        <taxon>Fungi</taxon>
        <taxon>Dikarya</taxon>
        <taxon>Ascomycota</taxon>
        <taxon>Pezizomycotina</taxon>
        <taxon>Sordariomycetes</taxon>
        <taxon>Sordariomycetidae</taxon>
        <taxon>Thyridiales</taxon>
        <taxon>Thyridiaceae</taxon>
        <taxon>Thyridium</taxon>
    </lineage>
</organism>
<dbReference type="STRING" id="1093900.A0A507AUM1"/>
<keyword evidence="1" id="KW-0378">Hydrolase</keyword>
<feature type="domain" description="Alpha/beta hydrolase fold-3" evidence="3">
    <location>
        <begin position="145"/>
        <end position="258"/>
    </location>
</feature>
<evidence type="ECO:0000259" key="3">
    <source>
        <dbReference type="Pfam" id="PF07859"/>
    </source>
</evidence>
<dbReference type="GO" id="GO:0016787">
    <property type="term" value="F:hydrolase activity"/>
    <property type="evidence" value="ECO:0007669"/>
    <property type="project" value="UniProtKB-KW"/>
</dbReference>
<comment type="caution">
    <text evidence="4">The sequence shown here is derived from an EMBL/GenBank/DDBJ whole genome shotgun (WGS) entry which is preliminary data.</text>
</comment>
<gene>
    <name evidence="4" type="ORF">E0L32_001391</name>
</gene>
<dbReference type="InParanoid" id="A0A507AUM1"/>
<dbReference type="RefSeq" id="XP_030991905.1">
    <property type="nucleotide sequence ID" value="XM_031135464.1"/>
</dbReference>
<keyword evidence="5" id="KW-1185">Reference proteome</keyword>